<protein>
    <submittedName>
        <fullName evidence="1">Uncharacterized protein</fullName>
    </submittedName>
</protein>
<dbReference type="RefSeq" id="WP_175491899.1">
    <property type="nucleotide sequence ID" value="NZ_CP076607.1"/>
</dbReference>
<dbReference type="Proteomes" id="UP000683429">
    <property type="component" value="Chromosome"/>
</dbReference>
<organism evidence="1 2">
    <name type="scientific">Paenibacillus sophorae</name>
    <dbReference type="NCBI Taxonomy" id="1333845"/>
    <lineage>
        <taxon>Bacteria</taxon>
        <taxon>Bacillati</taxon>
        <taxon>Bacillota</taxon>
        <taxon>Bacilli</taxon>
        <taxon>Bacillales</taxon>
        <taxon>Paenibacillaceae</taxon>
        <taxon>Paenibacillus</taxon>
    </lineage>
</organism>
<evidence type="ECO:0000313" key="1">
    <source>
        <dbReference type="EMBL" id="QWU16795.1"/>
    </source>
</evidence>
<proteinExistence type="predicted"/>
<evidence type="ECO:0000313" key="2">
    <source>
        <dbReference type="Proteomes" id="UP000683429"/>
    </source>
</evidence>
<dbReference type="EMBL" id="CP076607">
    <property type="protein sequence ID" value="QWU16795.1"/>
    <property type="molecule type" value="Genomic_DNA"/>
</dbReference>
<sequence length="58" mass="6385">MKKRNKQTAKQSMDHRASILRELRAAGLEVAAAASPKISDKPFYSSVSGKDKKVLIVK</sequence>
<reference evidence="1 2" key="1">
    <citation type="submission" date="2021-06" db="EMBL/GenBank/DDBJ databases">
        <title>Whole genome sequence of Paenibacillus sophorae DSM23020 for comparative genomics.</title>
        <authorList>
            <person name="Kim M.-J."/>
            <person name="Lee G."/>
            <person name="Shin J.-H."/>
        </authorList>
    </citation>
    <scope>NUCLEOTIDE SEQUENCE [LARGE SCALE GENOMIC DNA]</scope>
    <source>
        <strain evidence="1 2">DSM 23020</strain>
    </source>
</reference>
<name>A0ABX8HEW6_9BACL</name>
<gene>
    <name evidence="1" type="ORF">KP014_06180</name>
</gene>
<accession>A0ABX8HEW6</accession>
<keyword evidence="2" id="KW-1185">Reference proteome</keyword>